<proteinExistence type="predicted"/>
<dbReference type="InterPro" id="IPR036179">
    <property type="entry name" value="Ig-like_dom_sf"/>
</dbReference>
<organism evidence="2 4">
    <name type="scientific">Rotaria sordida</name>
    <dbReference type="NCBI Taxonomy" id="392033"/>
    <lineage>
        <taxon>Eukaryota</taxon>
        <taxon>Metazoa</taxon>
        <taxon>Spiralia</taxon>
        <taxon>Gnathifera</taxon>
        <taxon>Rotifera</taxon>
        <taxon>Eurotatoria</taxon>
        <taxon>Bdelloidea</taxon>
        <taxon>Philodinida</taxon>
        <taxon>Philodinidae</taxon>
        <taxon>Rotaria</taxon>
    </lineage>
</organism>
<dbReference type="AlphaFoldDB" id="A0A814FK90"/>
<gene>
    <name evidence="3" type="ORF">OTI717_LOCUS18576</name>
    <name evidence="2" type="ORF">RFH988_LOCUS13328</name>
</gene>
<evidence type="ECO:0000313" key="3">
    <source>
        <dbReference type="EMBL" id="CAF3806432.1"/>
    </source>
</evidence>
<feature type="signal peptide" evidence="1">
    <location>
        <begin position="1"/>
        <end position="17"/>
    </location>
</feature>
<dbReference type="EMBL" id="CAJOAX010002585">
    <property type="protein sequence ID" value="CAF3806432.1"/>
    <property type="molecule type" value="Genomic_DNA"/>
</dbReference>
<reference evidence="2" key="1">
    <citation type="submission" date="2021-02" db="EMBL/GenBank/DDBJ databases">
        <authorList>
            <person name="Nowell W R."/>
        </authorList>
    </citation>
    <scope>NUCLEOTIDE SEQUENCE</scope>
</reference>
<dbReference type="OrthoDB" id="9945628at2759"/>
<keyword evidence="1" id="KW-0732">Signal</keyword>
<comment type="caution">
    <text evidence="2">The sequence shown here is derived from an EMBL/GenBank/DDBJ whole genome shotgun (WGS) entry which is preliminary data.</text>
</comment>
<feature type="chain" id="PRO_5036410082" description="Ig-like domain-containing protein" evidence="1">
    <location>
        <begin position="18"/>
        <end position="469"/>
    </location>
</feature>
<dbReference type="SUPFAM" id="SSF48726">
    <property type="entry name" value="Immunoglobulin"/>
    <property type="match status" value="1"/>
</dbReference>
<evidence type="ECO:0000256" key="1">
    <source>
        <dbReference type="SAM" id="SignalP"/>
    </source>
</evidence>
<evidence type="ECO:0008006" key="5">
    <source>
        <dbReference type="Google" id="ProtNLM"/>
    </source>
</evidence>
<dbReference type="EMBL" id="CAJNOO010000583">
    <property type="protein sequence ID" value="CAF0984630.1"/>
    <property type="molecule type" value="Genomic_DNA"/>
</dbReference>
<name>A0A814FK90_9BILA</name>
<dbReference type="Proteomes" id="UP000663882">
    <property type="component" value="Unassembled WGS sequence"/>
</dbReference>
<protein>
    <recommendedName>
        <fullName evidence="5">Ig-like domain-containing protein</fullName>
    </recommendedName>
</protein>
<accession>A0A814FK90</accession>
<sequence length="469" mass="55237">MNMIFAYLCQLFVAIIAVQNDDLLLNGLEFPSSIYIPFDKSYLLECNSKNIVYWKLYLNNGKIEIINDKLIRLNEFDKNRDGFYQCHTNYEPLYSRSVFIFSNGAHSIDRNWTKLTEFHENLVTICRPMYFNYGFNEQFIELIDSKQTIRYNRTGLVVKHIRSTTHLFCKLHMDTTCVGIRVQTLIKKDTPFLSDEYLKTNDFLEMNTNERDIYRIAFEGDSVYFHCPSNMTLSIQWNFLSFNYYLMTTLPTLYDEDTKINSVTIADAGIYICRTETIIYQRIILTIIHPPKSPDNIYERTLNVNLYSKYLMCCNLDAVPYPTYSWSMITEFQNTSFVWCSKRCCWLHIIYRIYQNIICTSTNQIGMAKYNIHLNVQDMDSKDTIVYDEPKLYNYNHTDNFNFIRETIDNSSINPTVMTTDVKTHTSEEKTSITHNNNNESEKIFLPLLSSSSNDSNINSYEKLDEMIP</sequence>
<evidence type="ECO:0000313" key="2">
    <source>
        <dbReference type="EMBL" id="CAF0984630.1"/>
    </source>
</evidence>
<dbReference type="Proteomes" id="UP000663823">
    <property type="component" value="Unassembled WGS sequence"/>
</dbReference>
<evidence type="ECO:0000313" key="4">
    <source>
        <dbReference type="Proteomes" id="UP000663882"/>
    </source>
</evidence>